<dbReference type="InterPro" id="IPR001245">
    <property type="entry name" value="Ser-Thr/Tyr_kinase_cat_dom"/>
</dbReference>
<dbReference type="GeneID" id="102000154"/>
<evidence type="ECO:0000256" key="2">
    <source>
        <dbReference type="ARBA" id="ARBA00022527"/>
    </source>
</evidence>
<feature type="region of interest" description="Disordered" evidence="11">
    <location>
        <begin position="374"/>
        <end position="397"/>
    </location>
</feature>
<evidence type="ECO:0000256" key="9">
    <source>
        <dbReference type="PROSITE-ProRule" id="PRU10141"/>
    </source>
</evidence>
<evidence type="ECO:0000256" key="11">
    <source>
        <dbReference type="SAM" id="MobiDB-lite"/>
    </source>
</evidence>
<evidence type="ECO:0000256" key="7">
    <source>
        <dbReference type="ARBA" id="ARBA00047899"/>
    </source>
</evidence>
<keyword evidence="13" id="KW-1185">Reference proteome</keyword>
<dbReference type="RefSeq" id="XP_005354082.1">
    <property type="nucleotide sequence ID" value="XM_005354025.1"/>
</dbReference>
<keyword evidence="4 9" id="KW-0547">Nucleotide-binding</keyword>
<sequence length="397" mass="44078">MEVVRETVCCDKETFSSIYQMLTTLGRGTFGTVNLAFHMPTVSYVAVKILANVNGDCARNKNEVDIMRSLVHPHIIRFLQEVQTREMTYLIMDYASKGNLLHQIRKPGGLQECEARRLFGQVAQAVKYCHDNWIVHRDIKANNVLIDASGNAKLCDFGLAVRVAPGKKLKTFCGTLAYCAPELFGVEPYDGYASDVWNLGVLLYYMVARHLPFQASSSMGLKQQILAANFSVPHHVPLDIFNVIVEIFMISPNRRPTISQILTRPMIRDSQARESIQSLPGTPSPSIVSTMAGMGYQREEMIECLEDQKFDQAMATYPSLQHQAPGGDCCHHRGKPTKPMEPGLVLNPADLHTFSGTPLEGKLLQEPLAGIPTSHPSRFRCLSPQTQSLGKSELGSE</sequence>
<gene>
    <name evidence="14" type="primary">LOC102000154</name>
</gene>
<evidence type="ECO:0000256" key="4">
    <source>
        <dbReference type="ARBA" id="ARBA00022741"/>
    </source>
</evidence>
<keyword evidence="3" id="KW-0808">Transferase</keyword>
<keyword evidence="2 10" id="KW-0723">Serine/threonine-protein kinase</keyword>
<dbReference type="PANTHER" id="PTHR24346">
    <property type="entry name" value="MAP/MICROTUBULE AFFINITY-REGULATING KINASE"/>
    <property type="match status" value="1"/>
</dbReference>
<dbReference type="SMART" id="SM00220">
    <property type="entry name" value="S_TKc"/>
    <property type="match status" value="1"/>
</dbReference>
<dbReference type="Proteomes" id="UP000694915">
    <property type="component" value="Chromosome 15"/>
</dbReference>
<proteinExistence type="inferred from homology"/>
<accession>A0ABM0KWA7</accession>
<dbReference type="PANTHER" id="PTHR24346:SF3">
    <property type="entry name" value="GENE 10662-RELATED"/>
    <property type="match status" value="1"/>
</dbReference>
<dbReference type="Gene3D" id="3.30.200.20">
    <property type="entry name" value="Phosphorylase Kinase, domain 1"/>
    <property type="match status" value="1"/>
</dbReference>
<dbReference type="InterPro" id="IPR000719">
    <property type="entry name" value="Prot_kinase_dom"/>
</dbReference>
<dbReference type="InterPro" id="IPR017441">
    <property type="entry name" value="Protein_kinase_ATP_BS"/>
</dbReference>
<evidence type="ECO:0000256" key="5">
    <source>
        <dbReference type="ARBA" id="ARBA00022777"/>
    </source>
</evidence>
<dbReference type="CDD" id="cd14003">
    <property type="entry name" value="STKc_AMPK-like"/>
    <property type="match status" value="1"/>
</dbReference>
<evidence type="ECO:0000256" key="8">
    <source>
        <dbReference type="ARBA" id="ARBA00048679"/>
    </source>
</evidence>
<dbReference type="Pfam" id="PF00069">
    <property type="entry name" value="Pkinase"/>
    <property type="match status" value="1"/>
</dbReference>
<evidence type="ECO:0000313" key="14">
    <source>
        <dbReference type="RefSeq" id="XP_005354082.1"/>
    </source>
</evidence>
<name>A0ABM0KWA7_MICOH</name>
<evidence type="ECO:0000256" key="6">
    <source>
        <dbReference type="ARBA" id="ARBA00022840"/>
    </source>
</evidence>
<comment type="catalytic activity">
    <reaction evidence="8">
        <text>L-seryl-[protein] + ATP = O-phospho-L-seryl-[protein] + ADP + H(+)</text>
        <dbReference type="Rhea" id="RHEA:17989"/>
        <dbReference type="Rhea" id="RHEA-COMP:9863"/>
        <dbReference type="Rhea" id="RHEA-COMP:11604"/>
        <dbReference type="ChEBI" id="CHEBI:15378"/>
        <dbReference type="ChEBI" id="CHEBI:29999"/>
        <dbReference type="ChEBI" id="CHEBI:30616"/>
        <dbReference type="ChEBI" id="CHEBI:83421"/>
        <dbReference type="ChEBI" id="CHEBI:456216"/>
        <dbReference type="EC" id="2.7.11.1"/>
    </reaction>
</comment>
<evidence type="ECO:0000313" key="13">
    <source>
        <dbReference type="Proteomes" id="UP000694915"/>
    </source>
</evidence>
<keyword evidence="6 9" id="KW-0067">ATP-binding</keyword>
<protein>
    <recommendedName>
        <fullName evidence="1">non-specific serine/threonine protein kinase</fullName>
        <ecNumber evidence="1">2.7.11.1</ecNumber>
    </recommendedName>
</protein>
<dbReference type="InterPro" id="IPR011009">
    <property type="entry name" value="Kinase-like_dom_sf"/>
</dbReference>
<evidence type="ECO:0000256" key="1">
    <source>
        <dbReference type="ARBA" id="ARBA00012513"/>
    </source>
</evidence>
<feature type="domain" description="Protein kinase" evidence="12">
    <location>
        <begin position="19"/>
        <end position="267"/>
    </location>
</feature>
<dbReference type="SUPFAM" id="SSF56112">
    <property type="entry name" value="Protein kinase-like (PK-like)"/>
    <property type="match status" value="1"/>
</dbReference>
<evidence type="ECO:0000256" key="3">
    <source>
        <dbReference type="ARBA" id="ARBA00022679"/>
    </source>
</evidence>
<evidence type="ECO:0000256" key="10">
    <source>
        <dbReference type="RuleBase" id="RU000304"/>
    </source>
</evidence>
<dbReference type="PROSITE" id="PS00108">
    <property type="entry name" value="PROTEIN_KINASE_ST"/>
    <property type="match status" value="1"/>
</dbReference>
<comment type="catalytic activity">
    <reaction evidence="7">
        <text>L-threonyl-[protein] + ATP = O-phospho-L-threonyl-[protein] + ADP + H(+)</text>
        <dbReference type="Rhea" id="RHEA:46608"/>
        <dbReference type="Rhea" id="RHEA-COMP:11060"/>
        <dbReference type="Rhea" id="RHEA-COMP:11605"/>
        <dbReference type="ChEBI" id="CHEBI:15378"/>
        <dbReference type="ChEBI" id="CHEBI:30013"/>
        <dbReference type="ChEBI" id="CHEBI:30616"/>
        <dbReference type="ChEBI" id="CHEBI:61977"/>
        <dbReference type="ChEBI" id="CHEBI:456216"/>
        <dbReference type="EC" id="2.7.11.1"/>
    </reaction>
</comment>
<organism evidence="13 14">
    <name type="scientific">Microtus ochrogaster</name>
    <name type="common">Prairie vole</name>
    <dbReference type="NCBI Taxonomy" id="79684"/>
    <lineage>
        <taxon>Eukaryota</taxon>
        <taxon>Metazoa</taxon>
        <taxon>Chordata</taxon>
        <taxon>Craniata</taxon>
        <taxon>Vertebrata</taxon>
        <taxon>Euteleostomi</taxon>
        <taxon>Mammalia</taxon>
        <taxon>Eutheria</taxon>
        <taxon>Euarchontoglires</taxon>
        <taxon>Glires</taxon>
        <taxon>Rodentia</taxon>
        <taxon>Myomorpha</taxon>
        <taxon>Muroidea</taxon>
        <taxon>Cricetidae</taxon>
        <taxon>Arvicolinae</taxon>
        <taxon>Microtus</taxon>
    </lineage>
</organism>
<comment type="similarity">
    <text evidence="10">Belongs to the protein kinase superfamily.</text>
</comment>
<dbReference type="Gene3D" id="1.10.510.10">
    <property type="entry name" value="Transferase(Phosphotransferase) domain 1"/>
    <property type="match status" value="1"/>
</dbReference>
<dbReference type="PROSITE" id="PS00107">
    <property type="entry name" value="PROTEIN_KINASE_ATP"/>
    <property type="match status" value="1"/>
</dbReference>
<keyword evidence="5" id="KW-0418">Kinase</keyword>
<dbReference type="Gene3D" id="1.10.8.10">
    <property type="entry name" value="DNA helicase RuvA subunit, C-terminal domain"/>
    <property type="match status" value="1"/>
</dbReference>
<dbReference type="InterPro" id="IPR008271">
    <property type="entry name" value="Ser/Thr_kinase_AS"/>
</dbReference>
<reference evidence="14" key="1">
    <citation type="submission" date="2025-08" db="UniProtKB">
        <authorList>
            <consortium name="RefSeq"/>
        </authorList>
    </citation>
    <scope>IDENTIFICATION</scope>
</reference>
<dbReference type="PROSITE" id="PS50011">
    <property type="entry name" value="PROTEIN_KINASE_DOM"/>
    <property type="match status" value="1"/>
</dbReference>
<dbReference type="PRINTS" id="PR00109">
    <property type="entry name" value="TYRKINASE"/>
</dbReference>
<evidence type="ECO:0000259" key="12">
    <source>
        <dbReference type="PROSITE" id="PS50011"/>
    </source>
</evidence>
<dbReference type="EC" id="2.7.11.1" evidence="1"/>
<feature type="binding site" evidence="9">
    <location>
        <position position="48"/>
    </location>
    <ligand>
        <name>ATP</name>
        <dbReference type="ChEBI" id="CHEBI:30616"/>
    </ligand>
</feature>